<protein>
    <submittedName>
        <fullName evidence="2">Uncharacterized protein</fullName>
    </submittedName>
</protein>
<evidence type="ECO:0000256" key="1">
    <source>
        <dbReference type="SAM" id="Phobius"/>
    </source>
</evidence>
<dbReference type="EMBL" id="CP001800">
    <property type="protein sequence ID" value="ACX91357.1"/>
    <property type="molecule type" value="Genomic_DNA"/>
</dbReference>
<keyword evidence="1" id="KW-0812">Transmembrane</keyword>
<dbReference type="HOGENOM" id="CLU_3075537_0_0_2"/>
<dbReference type="KEGG" id="sol:Ssol_1119"/>
<dbReference type="GeneID" id="59167309"/>
<dbReference type="AlphaFoldDB" id="D0KRI8"/>
<keyword evidence="1" id="KW-0472">Membrane</keyword>
<evidence type="ECO:0000313" key="2">
    <source>
        <dbReference type="EMBL" id="ACX91357.1"/>
    </source>
</evidence>
<keyword evidence="1" id="KW-1133">Transmembrane helix</keyword>
<sequence>MQHIEKKKRTAHVEGAKISLYVTSNIPPSLTILLFILIKIQVRRVKREERRK</sequence>
<proteinExistence type="predicted"/>
<accession>D0KRI8</accession>
<feature type="transmembrane region" description="Helical" evidence="1">
    <location>
        <begin position="20"/>
        <end position="42"/>
    </location>
</feature>
<gene>
    <name evidence="2" type="ordered locus">Ssol_1119</name>
</gene>
<reference evidence="2" key="1">
    <citation type="submission" date="2009-10" db="EMBL/GenBank/DDBJ databases">
        <title>Complete sequence of Sulfolobus solfataricus 98/2.</title>
        <authorList>
            <consortium name="US DOE Joint Genome Institute"/>
            <person name="Lucas S."/>
            <person name="Copeland A."/>
            <person name="Lapidus A."/>
            <person name="Glavina del Rio T."/>
            <person name="Tice H."/>
            <person name="Bruce D."/>
            <person name="Goodwin L."/>
            <person name="Pitluck S."/>
            <person name="Munk A.C."/>
            <person name="Brettin T."/>
            <person name="Detter J.C."/>
            <person name="Han C."/>
            <person name="Tapia R."/>
            <person name="Larimer F."/>
            <person name="Land M."/>
            <person name="Hauser L."/>
            <person name="Kyrpides N."/>
            <person name="Ovchinnikova G."/>
            <person name="Mead D."/>
        </authorList>
    </citation>
    <scope>NUCLEOTIDE SEQUENCE [LARGE SCALE GENOMIC DNA]</scope>
    <source>
        <strain evidence="2">98/2</strain>
    </source>
</reference>
<dbReference type="RefSeq" id="WP_009990368.1">
    <property type="nucleotide sequence ID" value="NZ_ACUK01000119.1"/>
</dbReference>
<organism evidence="2">
    <name type="scientific">Saccharolobus solfataricus (strain 98/2)</name>
    <name type="common">Sulfolobus solfataricus</name>
    <dbReference type="NCBI Taxonomy" id="555311"/>
    <lineage>
        <taxon>Archaea</taxon>
        <taxon>Thermoproteota</taxon>
        <taxon>Thermoprotei</taxon>
        <taxon>Sulfolobales</taxon>
        <taxon>Sulfolobaceae</taxon>
        <taxon>Saccharolobus</taxon>
    </lineage>
</organism>
<name>D0KRI8_SACS9</name>